<comment type="caution">
    <text evidence="1">The sequence shown here is derived from an EMBL/GenBank/DDBJ whole genome shotgun (WGS) entry which is preliminary data.</text>
</comment>
<name>A0A2T4DGP1_9BACT</name>
<gene>
    <name evidence="1" type="ORF">C9994_13470</name>
</gene>
<dbReference type="EMBL" id="PYVU01000191">
    <property type="protein sequence ID" value="PTB92936.1"/>
    <property type="molecule type" value="Genomic_DNA"/>
</dbReference>
<sequence>MKFDFLKNGWNLNEWQNKCTELTYKVVGVDELPDWLPSGLTSKFNSAVIASSGNSETYVGIIMGYRIDHHEIDEHPFVVAFDKNTKTEYSGLIGHGIWNPGRTTDIPDEMKRLISVSGLTVDFKFERKPELVSGTLEDLKNQGILNGYEASVSIIEKQRKNKSTIKATDRKHKIE</sequence>
<accession>A0A2T4DGP1</accession>
<evidence type="ECO:0000313" key="2">
    <source>
        <dbReference type="Proteomes" id="UP000240608"/>
    </source>
</evidence>
<dbReference type="AlphaFoldDB" id="A0A2T4DGP1"/>
<proteinExistence type="predicted"/>
<protein>
    <submittedName>
        <fullName evidence="1">Uncharacterized protein</fullName>
    </submittedName>
</protein>
<evidence type="ECO:0000313" key="1">
    <source>
        <dbReference type="EMBL" id="PTB92936.1"/>
    </source>
</evidence>
<organism evidence="1 2">
    <name type="scientific">Marivirga lumbricoides</name>
    <dbReference type="NCBI Taxonomy" id="1046115"/>
    <lineage>
        <taxon>Bacteria</taxon>
        <taxon>Pseudomonadati</taxon>
        <taxon>Bacteroidota</taxon>
        <taxon>Cytophagia</taxon>
        <taxon>Cytophagales</taxon>
        <taxon>Marivirgaceae</taxon>
        <taxon>Marivirga</taxon>
    </lineage>
</organism>
<dbReference type="Proteomes" id="UP000240608">
    <property type="component" value="Unassembled WGS sequence"/>
</dbReference>
<reference evidence="1 2" key="1">
    <citation type="submission" date="2018-03" db="EMBL/GenBank/DDBJ databases">
        <title>Cross-interface Injection: A General Nanoliter Liquid Handling Method Applied to Single Cells Genome Amplification Automated Nanoliter Liquid Handling Applied to Single Cell Multiple Displacement Amplification.</title>
        <authorList>
            <person name="Yun J."/>
            <person name="Xu P."/>
            <person name="Xu J."/>
            <person name="Dai X."/>
            <person name="Wang Y."/>
            <person name="Zheng X."/>
            <person name="Cao C."/>
            <person name="Yi Q."/>
            <person name="Zhu Y."/>
            <person name="Wang L."/>
            <person name="Dong Z."/>
            <person name="Huang Y."/>
            <person name="Huang L."/>
            <person name="Du W."/>
        </authorList>
    </citation>
    <scope>NUCLEOTIDE SEQUENCE [LARGE SCALE GENOMIC DNA]</scope>
    <source>
        <strain evidence="1 2">Z-D1-2</strain>
    </source>
</reference>